<comment type="caution">
    <text evidence="2">The sequence shown here is derived from an EMBL/GenBank/DDBJ whole genome shotgun (WGS) entry which is preliminary data.</text>
</comment>
<evidence type="ECO:0000256" key="1">
    <source>
        <dbReference type="SAM" id="MobiDB-lite"/>
    </source>
</evidence>
<feature type="compositionally biased region" description="Polar residues" evidence="1">
    <location>
        <begin position="83"/>
        <end position="99"/>
    </location>
</feature>
<protein>
    <submittedName>
        <fullName evidence="2">Uncharacterized protein</fullName>
    </submittedName>
</protein>
<keyword evidence="3" id="KW-1185">Reference proteome</keyword>
<evidence type="ECO:0000313" key="2">
    <source>
        <dbReference type="EMBL" id="MCC0094419.1"/>
    </source>
</evidence>
<dbReference type="Proteomes" id="UP001520654">
    <property type="component" value="Unassembled WGS sequence"/>
</dbReference>
<evidence type="ECO:0000313" key="3">
    <source>
        <dbReference type="Proteomes" id="UP001520654"/>
    </source>
</evidence>
<dbReference type="RefSeq" id="WP_229334986.1">
    <property type="nucleotide sequence ID" value="NZ_JAINUL010000001.1"/>
</dbReference>
<gene>
    <name evidence="2" type="ORF">K7B10_06375</name>
</gene>
<name>A0ABS8E1A6_9ACTN</name>
<feature type="region of interest" description="Disordered" evidence="1">
    <location>
        <begin position="1"/>
        <end position="99"/>
    </location>
</feature>
<feature type="compositionally biased region" description="Gly residues" evidence="1">
    <location>
        <begin position="21"/>
        <end position="31"/>
    </location>
</feature>
<proteinExistence type="predicted"/>
<accession>A0ABS8E1A6</accession>
<feature type="compositionally biased region" description="Low complexity" evidence="1">
    <location>
        <begin position="50"/>
        <end position="63"/>
    </location>
</feature>
<reference evidence="2 3" key="1">
    <citation type="submission" date="2021-08" db="EMBL/GenBank/DDBJ databases">
        <title>Genomic Architecture of Streptomyces flavotricini NGL1 and Streptomyces erythrochromogenes HMS4 With Differential Plant Beneficial attributes and laccase production capabilities.</title>
        <authorList>
            <person name="Salwan R."/>
            <person name="Kaur R."/>
            <person name="Sharma V."/>
        </authorList>
    </citation>
    <scope>NUCLEOTIDE SEQUENCE [LARGE SCALE GENOMIC DNA]</scope>
    <source>
        <strain evidence="2 3">NGL1</strain>
    </source>
</reference>
<organism evidence="2 3">
    <name type="scientific">Streptomyces flavotricini</name>
    <dbReference type="NCBI Taxonomy" id="66888"/>
    <lineage>
        <taxon>Bacteria</taxon>
        <taxon>Bacillati</taxon>
        <taxon>Actinomycetota</taxon>
        <taxon>Actinomycetes</taxon>
        <taxon>Kitasatosporales</taxon>
        <taxon>Streptomycetaceae</taxon>
        <taxon>Streptomyces</taxon>
    </lineage>
</organism>
<feature type="non-terminal residue" evidence="2">
    <location>
        <position position="1"/>
    </location>
</feature>
<sequence length="99" mass="9760">PADPRRNEATQACADLRPQSGGRGGGPGGSDGSAMKAFTGCLKDHGVVLPSASPNAPGSSGFPTSDPQSAQAFETCKALLPQRGQNTPKPGASPSASAL</sequence>
<dbReference type="EMBL" id="JAINUL010000001">
    <property type="protein sequence ID" value="MCC0094419.1"/>
    <property type="molecule type" value="Genomic_DNA"/>
</dbReference>